<sequence>SLHNCFLRILIFHAHTFTFFPFNHDESERLIDESRFYLSWVRSRGAYFRIPATTFVHLIIRVAILCLLLCMAFAMIPFCHMLYVLNKQTQKSERS</sequence>
<evidence type="ECO:0000313" key="2">
    <source>
        <dbReference type="EMBL" id="GMR44670.1"/>
    </source>
</evidence>
<comment type="caution">
    <text evidence="2">The sequence shown here is derived from an EMBL/GenBank/DDBJ whole genome shotgun (WGS) entry which is preliminary data.</text>
</comment>
<feature type="transmembrane region" description="Helical" evidence="1">
    <location>
        <begin position="58"/>
        <end position="85"/>
    </location>
</feature>
<feature type="non-terminal residue" evidence="2">
    <location>
        <position position="95"/>
    </location>
</feature>
<evidence type="ECO:0000256" key="1">
    <source>
        <dbReference type="SAM" id="Phobius"/>
    </source>
</evidence>
<keyword evidence="1" id="KW-0472">Membrane</keyword>
<name>A0AAN5HXG3_9BILA</name>
<feature type="non-terminal residue" evidence="2">
    <location>
        <position position="1"/>
    </location>
</feature>
<reference evidence="3" key="1">
    <citation type="submission" date="2022-10" db="EMBL/GenBank/DDBJ databases">
        <title>Genome assembly of Pristionchus species.</title>
        <authorList>
            <person name="Yoshida K."/>
            <person name="Sommer R.J."/>
        </authorList>
    </citation>
    <scope>NUCLEOTIDE SEQUENCE [LARGE SCALE GENOMIC DNA]</scope>
    <source>
        <strain evidence="3">RS5460</strain>
    </source>
</reference>
<proteinExistence type="predicted"/>
<protein>
    <recommendedName>
        <fullName evidence="4">G protein-coupled receptor</fullName>
    </recommendedName>
</protein>
<evidence type="ECO:0008006" key="4">
    <source>
        <dbReference type="Google" id="ProtNLM"/>
    </source>
</evidence>
<keyword evidence="1" id="KW-0812">Transmembrane</keyword>
<organism evidence="2 3">
    <name type="scientific">Pristionchus mayeri</name>
    <dbReference type="NCBI Taxonomy" id="1317129"/>
    <lineage>
        <taxon>Eukaryota</taxon>
        <taxon>Metazoa</taxon>
        <taxon>Ecdysozoa</taxon>
        <taxon>Nematoda</taxon>
        <taxon>Chromadorea</taxon>
        <taxon>Rhabditida</taxon>
        <taxon>Rhabditina</taxon>
        <taxon>Diplogasteromorpha</taxon>
        <taxon>Diplogasteroidea</taxon>
        <taxon>Neodiplogasteridae</taxon>
        <taxon>Pristionchus</taxon>
    </lineage>
</organism>
<evidence type="ECO:0000313" key="3">
    <source>
        <dbReference type="Proteomes" id="UP001328107"/>
    </source>
</evidence>
<accession>A0AAN5HXG3</accession>
<keyword evidence="3" id="KW-1185">Reference proteome</keyword>
<gene>
    <name evidence="2" type="ORF">PMAYCL1PPCAC_14865</name>
</gene>
<keyword evidence="1" id="KW-1133">Transmembrane helix</keyword>
<dbReference type="EMBL" id="BTRK01000004">
    <property type="protein sequence ID" value="GMR44670.1"/>
    <property type="molecule type" value="Genomic_DNA"/>
</dbReference>
<dbReference type="Proteomes" id="UP001328107">
    <property type="component" value="Unassembled WGS sequence"/>
</dbReference>
<dbReference type="AlphaFoldDB" id="A0AAN5HXG3"/>